<evidence type="ECO:0000313" key="9">
    <source>
        <dbReference type="EMBL" id="RRO14277.1"/>
    </source>
</evidence>
<dbReference type="Gene3D" id="3.30.70.20">
    <property type="match status" value="1"/>
</dbReference>
<dbReference type="RefSeq" id="WP_125092346.1">
    <property type="nucleotide sequence ID" value="NZ_RSAA01000020.1"/>
</dbReference>
<keyword evidence="3 8" id="KW-0479">Metal-binding</keyword>
<evidence type="ECO:0000313" key="10">
    <source>
        <dbReference type="Proteomes" id="UP000274515"/>
    </source>
</evidence>
<dbReference type="AlphaFoldDB" id="A0A3R8P1B0"/>
<proteinExistence type="predicted"/>
<dbReference type="PRINTS" id="PR00352">
    <property type="entry name" value="3FE4SFRDOXIN"/>
</dbReference>
<evidence type="ECO:0000256" key="4">
    <source>
        <dbReference type="ARBA" id="ARBA00022982"/>
    </source>
</evidence>
<dbReference type="InterPro" id="IPR001080">
    <property type="entry name" value="3Fe4S_ferredoxin"/>
</dbReference>
<dbReference type="Proteomes" id="UP000274515">
    <property type="component" value="Unassembled WGS sequence"/>
</dbReference>
<keyword evidence="7" id="KW-0003">3Fe-4S</keyword>
<evidence type="ECO:0000256" key="5">
    <source>
        <dbReference type="ARBA" id="ARBA00023004"/>
    </source>
</evidence>
<sequence length="64" mass="6747">MKITIDQDKCVASGQCVMAAEDVFDQRDEDGVAVLLTDSPSPELADDVQHAAAVCPAQAITVED</sequence>
<dbReference type="GO" id="GO:0005506">
    <property type="term" value="F:iron ion binding"/>
    <property type="evidence" value="ECO:0007669"/>
    <property type="project" value="UniProtKB-UniRule"/>
</dbReference>
<evidence type="ECO:0000256" key="3">
    <source>
        <dbReference type="ARBA" id="ARBA00022723"/>
    </source>
</evidence>
<name>A0A3R8P1B0_9PSEU</name>
<evidence type="ECO:0000256" key="6">
    <source>
        <dbReference type="ARBA" id="ARBA00023014"/>
    </source>
</evidence>
<comment type="function">
    <text evidence="8">Ferredoxins are iron-sulfur proteins that transfer electrons in a wide variety of metabolic reactions.</text>
</comment>
<dbReference type="GO" id="GO:0009055">
    <property type="term" value="F:electron transfer activity"/>
    <property type="evidence" value="ECO:0007669"/>
    <property type="project" value="UniProtKB-UniRule"/>
</dbReference>
<protein>
    <recommendedName>
        <fullName evidence="8">Ferredoxin</fullName>
    </recommendedName>
</protein>
<keyword evidence="6 8" id="KW-0411">Iron-sulfur</keyword>
<comment type="caution">
    <text evidence="9">The sequence shown here is derived from an EMBL/GenBank/DDBJ whole genome shotgun (WGS) entry which is preliminary data.</text>
</comment>
<reference evidence="9 10" key="1">
    <citation type="submission" date="2018-11" db="EMBL/GenBank/DDBJ databases">
        <title>Saccharopolyspora rhizosphaerae sp. nov., an actinomycete isolated from rhizosphere soil in Thailand.</title>
        <authorList>
            <person name="Intra B."/>
            <person name="Euanorasetr J."/>
            <person name="Take A."/>
            <person name="Inahashi Y."/>
            <person name="Mori M."/>
            <person name="Panbangred W."/>
            <person name="Matsumoto A."/>
        </authorList>
    </citation>
    <scope>NUCLEOTIDE SEQUENCE [LARGE SCALE GENOMIC DNA]</scope>
    <source>
        <strain evidence="9 10">H219</strain>
    </source>
</reference>
<gene>
    <name evidence="9" type="ORF">EIL87_21355</name>
</gene>
<evidence type="ECO:0000256" key="8">
    <source>
        <dbReference type="RuleBase" id="RU368020"/>
    </source>
</evidence>
<evidence type="ECO:0000256" key="2">
    <source>
        <dbReference type="ARBA" id="ARBA00022448"/>
    </source>
</evidence>
<dbReference type="EMBL" id="RSAA01000020">
    <property type="protein sequence ID" value="RRO14277.1"/>
    <property type="molecule type" value="Genomic_DNA"/>
</dbReference>
<dbReference type="OrthoDB" id="14703at2"/>
<accession>A0A3R8P1B0</accession>
<keyword evidence="2 8" id="KW-0813">Transport</keyword>
<dbReference type="Pfam" id="PF13370">
    <property type="entry name" value="Fer4_13"/>
    <property type="match status" value="1"/>
</dbReference>
<dbReference type="GO" id="GO:0051538">
    <property type="term" value="F:3 iron, 4 sulfur cluster binding"/>
    <property type="evidence" value="ECO:0007669"/>
    <property type="project" value="UniProtKB-KW"/>
</dbReference>
<keyword evidence="5 8" id="KW-0408">Iron</keyword>
<keyword evidence="4 8" id="KW-0249">Electron transport</keyword>
<dbReference type="SUPFAM" id="SSF54862">
    <property type="entry name" value="4Fe-4S ferredoxins"/>
    <property type="match status" value="1"/>
</dbReference>
<evidence type="ECO:0000256" key="7">
    <source>
        <dbReference type="ARBA" id="ARBA00023291"/>
    </source>
</evidence>
<comment type="cofactor">
    <cofactor evidence="1">
        <name>[3Fe-4S] cluster</name>
        <dbReference type="ChEBI" id="CHEBI:21137"/>
    </cofactor>
</comment>
<evidence type="ECO:0000256" key="1">
    <source>
        <dbReference type="ARBA" id="ARBA00001927"/>
    </source>
</evidence>
<dbReference type="InterPro" id="IPR051269">
    <property type="entry name" value="Fe-S_cluster_ET"/>
</dbReference>
<dbReference type="PANTHER" id="PTHR36923">
    <property type="entry name" value="FERREDOXIN"/>
    <property type="match status" value="1"/>
</dbReference>
<dbReference type="PANTHER" id="PTHR36923:SF3">
    <property type="entry name" value="FERREDOXIN"/>
    <property type="match status" value="1"/>
</dbReference>
<organism evidence="9 10">
    <name type="scientific">Saccharopolyspora rhizosphaerae</name>
    <dbReference type="NCBI Taxonomy" id="2492662"/>
    <lineage>
        <taxon>Bacteria</taxon>
        <taxon>Bacillati</taxon>
        <taxon>Actinomycetota</taxon>
        <taxon>Actinomycetes</taxon>
        <taxon>Pseudonocardiales</taxon>
        <taxon>Pseudonocardiaceae</taxon>
        <taxon>Saccharopolyspora</taxon>
    </lineage>
</organism>
<keyword evidence="10" id="KW-1185">Reference proteome</keyword>